<feature type="compositionally biased region" description="Basic and acidic residues" evidence="1">
    <location>
        <begin position="1"/>
        <end position="11"/>
    </location>
</feature>
<reference evidence="4 5" key="1">
    <citation type="submission" date="2018-09" db="EMBL/GenBank/DDBJ databases">
        <title>Micromonospora sp. nov. MS1-9, isolated from a root of Musa sp.</title>
        <authorList>
            <person name="Kuncharoen N."/>
            <person name="Kudo T."/>
            <person name="Ohkuma M."/>
            <person name="Yuki M."/>
            <person name="Tanasupawat S."/>
        </authorList>
    </citation>
    <scope>NUCLEOTIDE SEQUENCE [LARGE SCALE GENOMIC DNA]</scope>
    <source>
        <strain evidence="3 5">MS1-9</strain>
        <strain evidence="2 4">NGC1-4</strain>
    </source>
</reference>
<keyword evidence="4" id="KW-1185">Reference proteome</keyword>
<evidence type="ECO:0000256" key="1">
    <source>
        <dbReference type="SAM" id="MobiDB-lite"/>
    </source>
</evidence>
<evidence type="ECO:0000313" key="4">
    <source>
        <dbReference type="Proteomes" id="UP000271548"/>
    </source>
</evidence>
<feature type="region of interest" description="Disordered" evidence="1">
    <location>
        <begin position="1"/>
        <end position="25"/>
    </location>
</feature>
<proteinExistence type="predicted"/>
<dbReference type="EMBL" id="RAZT01000007">
    <property type="protein sequence ID" value="RKN31693.1"/>
    <property type="molecule type" value="Genomic_DNA"/>
</dbReference>
<dbReference type="OrthoDB" id="6400421at2"/>
<sequence>MAHLQVDDATRNIRPMARTNDDDRESLFPTVGAGTADTFRVEFTPTSRDKRFGVFQLYIEGIPIGDASTTALYPHIANLSRLCQIAEHRSKRGRGRLHLGDTFDHLDMSVEMSQSAVLFTFSTRPRSEWGEPPPWAPPVGEEMRLSVARSEFISIWRQAEPRFRLDCLD</sequence>
<organism evidence="3 5">
    <name type="scientific">Micromonospora musae</name>
    <dbReference type="NCBI Taxonomy" id="1894970"/>
    <lineage>
        <taxon>Bacteria</taxon>
        <taxon>Bacillati</taxon>
        <taxon>Actinomycetota</taxon>
        <taxon>Actinomycetes</taxon>
        <taxon>Micromonosporales</taxon>
        <taxon>Micromonosporaceae</taxon>
        <taxon>Micromonospora</taxon>
    </lineage>
</organism>
<evidence type="ECO:0000313" key="2">
    <source>
        <dbReference type="EMBL" id="RKN23990.1"/>
    </source>
</evidence>
<comment type="caution">
    <text evidence="3">The sequence shown here is derived from an EMBL/GenBank/DDBJ whole genome shotgun (WGS) entry which is preliminary data.</text>
</comment>
<dbReference type="Proteomes" id="UP000275865">
    <property type="component" value="Unassembled WGS sequence"/>
</dbReference>
<gene>
    <name evidence="3" type="ORF">D7044_15440</name>
    <name evidence="2" type="ORF">D7147_02965</name>
</gene>
<dbReference type="Proteomes" id="UP000271548">
    <property type="component" value="Unassembled WGS sequence"/>
</dbReference>
<evidence type="ECO:0000313" key="5">
    <source>
        <dbReference type="Proteomes" id="UP000275865"/>
    </source>
</evidence>
<accession>A0A3A9Y4U9</accession>
<evidence type="ECO:0000313" key="3">
    <source>
        <dbReference type="EMBL" id="RKN31693.1"/>
    </source>
</evidence>
<name>A0A3A9Y4U9_9ACTN</name>
<protein>
    <submittedName>
        <fullName evidence="3">Uncharacterized protein</fullName>
    </submittedName>
</protein>
<dbReference type="AlphaFoldDB" id="A0A3A9Y4U9"/>
<dbReference type="RefSeq" id="WP_120689343.1">
    <property type="nucleotide sequence ID" value="NZ_RAZS01000001.1"/>
</dbReference>
<dbReference type="EMBL" id="RAZS01000001">
    <property type="protein sequence ID" value="RKN23990.1"/>
    <property type="molecule type" value="Genomic_DNA"/>
</dbReference>